<dbReference type="EMBL" id="ML179095">
    <property type="protein sequence ID" value="THV01082.1"/>
    <property type="molecule type" value="Genomic_DNA"/>
</dbReference>
<proteinExistence type="predicted"/>
<evidence type="ECO:0000313" key="2">
    <source>
        <dbReference type="Proteomes" id="UP000297245"/>
    </source>
</evidence>
<reference evidence="1 2" key="1">
    <citation type="journal article" date="2019" name="Nat. Ecol. Evol.">
        <title>Megaphylogeny resolves global patterns of mushroom evolution.</title>
        <authorList>
            <person name="Varga T."/>
            <person name="Krizsan K."/>
            <person name="Foldi C."/>
            <person name="Dima B."/>
            <person name="Sanchez-Garcia M."/>
            <person name="Sanchez-Ramirez S."/>
            <person name="Szollosi G.J."/>
            <person name="Szarkandi J.G."/>
            <person name="Papp V."/>
            <person name="Albert L."/>
            <person name="Andreopoulos W."/>
            <person name="Angelini C."/>
            <person name="Antonin V."/>
            <person name="Barry K.W."/>
            <person name="Bougher N.L."/>
            <person name="Buchanan P."/>
            <person name="Buyck B."/>
            <person name="Bense V."/>
            <person name="Catcheside P."/>
            <person name="Chovatia M."/>
            <person name="Cooper J."/>
            <person name="Damon W."/>
            <person name="Desjardin D."/>
            <person name="Finy P."/>
            <person name="Geml J."/>
            <person name="Haridas S."/>
            <person name="Hughes K."/>
            <person name="Justo A."/>
            <person name="Karasinski D."/>
            <person name="Kautmanova I."/>
            <person name="Kiss B."/>
            <person name="Kocsube S."/>
            <person name="Kotiranta H."/>
            <person name="LaButti K.M."/>
            <person name="Lechner B.E."/>
            <person name="Liimatainen K."/>
            <person name="Lipzen A."/>
            <person name="Lukacs Z."/>
            <person name="Mihaltcheva S."/>
            <person name="Morgado L.N."/>
            <person name="Niskanen T."/>
            <person name="Noordeloos M.E."/>
            <person name="Ohm R.A."/>
            <person name="Ortiz-Santana B."/>
            <person name="Ovrebo C."/>
            <person name="Racz N."/>
            <person name="Riley R."/>
            <person name="Savchenko A."/>
            <person name="Shiryaev A."/>
            <person name="Soop K."/>
            <person name="Spirin V."/>
            <person name="Szebenyi C."/>
            <person name="Tomsovsky M."/>
            <person name="Tulloss R.E."/>
            <person name="Uehling J."/>
            <person name="Grigoriev I.V."/>
            <person name="Vagvolgyi C."/>
            <person name="Papp T."/>
            <person name="Martin F.M."/>
            <person name="Miettinen O."/>
            <person name="Hibbett D.S."/>
            <person name="Nagy L.G."/>
        </authorList>
    </citation>
    <scope>NUCLEOTIDE SEQUENCE [LARGE SCALE GENOMIC DNA]</scope>
    <source>
        <strain evidence="1 2">CBS 962.96</strain>
    </source>
</reference>
<dbReference type="AlphaFoldDB" id="A0A4S8MF99"/>
<evidence type="ECO:0000313" key="1">
    <source>
        <dbReference type="EMBL" id="THV01082.1"/>
    </source>
</evidence>
<dbReference type="Proteomes" id="UP000297245">
    <property type="component" value="Unassembled WGS sequence"/>
</dbReference>
<gene>
    <name evidence="1" type="ORF">K435DRAFT_422894</name>
</gene>
<organism evidence="1 2">
    <name type="scientific">Dendrothele bispora (strain CBS 962.96)</name>
    <dbReference type="NCBI Taxonomy" id="1314807"/>
    <lineage>
        <taxon>Eukaryota</taxon>
        <taxon>Fungi</taxon>
        <taxon>Dikarya</taxon>
        <taxon>Basidiomycota</taxon>
        <taxon>Agaricomycotina</taxon>
        <taxon>Agaricomycetes</taxon>
        <taxon>Agaricomycetidae</taxon>
        <taxon>Agaricales</taxon>
        <taxon>Agaricales incertae sedis</taxon>
        <taxon>Dendrothele</taxon>
    </lineage>
</organism>
<keyword evidence="2" id="KW-1185">Reference proteome</keyword>
<accession>A0A4S8MF99</accession>
<name>A0A4S8MF99_DENBC</name>
<sequence length="62" mass="7342">MGSRDGSQTFVRDELDKCQRSEDVNRYGNCKWSSTCQNCRSLGFKDTSRLSYKFYTVRFRLN</sequence>
<protein>
    <submittedName>
        <fullName evidence="1">Uncharacterized protein</fullName>
    </submittedName>
</protein>